<reference evidence="2" key="2">
    <citation type="journal article" date="2013" name="PLoS ONE">
        <title>Genome implosion elicits host-confinement in Alcaligenaceae: evidence from the comparative genomics of Tetrathiobacter kashmirensis, a pathogen in the making.</title>
        <authorList>
            <person name="Ghosh W."/>
            <person name="Alam M."/>
            <person name="Roy C."/>
            <person name="Pyne P."/>
            <person name="George A."/>
            <person name="Chakraborty R."/>
            <person name="Majumder S."/>
            <person name="Agarwal A."/>
            <person name="Chakraborty S."/>
            <person name="Majumdar S."/>
            <person name="Gupta S.K."/>
        </authorList>
    </citation>
    <scope>NUCLEOTIDE SEQUENCE [LARGE SCALE GENOMIC DNA]</scope>
    <source>
        <strain evidence="2">WT001</strain>
    </source>
</reference>
<dbReference type="Proteomes" id="UP000005267">
    <property type="component" value="Chromosome"/>
</dbReference>
<keyword evidence="2" id="KW-1185">Reference proteome</keyword>
<gene>
    <name evidence="1" type="ordered locus">TKWG_05140</name>
</gene>
<dbReference type="STRING" id="1036672.TKWG_05140"/>
<organism evidence="1 2">
    <name type="scientific">Advenella kashmirensis (strain DSM 17095 / LMG 22695 / WT001)</name>
    <name type="common">Tetrathiobacter kashmirensis</name>
    <dbReference type="NCBI Taxonomy" id="1036672"/>
    <lineage>
        <taxon>Bacteria</taxon>
        <taxon>Pseudomonadati</taxon>
        <taxon>Pseudomonadota</taxon>
        <taxon>Betaproteobacteria</taxon>
        <taxon>Burkholderiales</taxon>
        <taxon>Alcaligenaceae</taxon>
    </lineage>
</organism>
<name>I3U946_ADVKW</name>
<dbReference type="HOGENOM" id="CLU_3003716_0_0_4"/>
<dbReference type="EMBL" id="CP003555">
    <property type="protein sequence ID" value="AFK61534.1"/>
    <property type="molecule type" value="Genomic_DNA"/>
</dbReference>
<accession>I3U946</accession>
<evidence type="ECO:0000313" key="1">
    <source>
        <dbReference type="EMBL" id="AFK61534.1"/>
    </source>
</evidence>
<dbReference type="KEGG" id="aka:TKWG_05140"/>
<dbReference type="RefSeq" id="WP_014749625.1">
    <property type="nucleotide sequence ID" value="NC_017964.1"/>
</dbReference>
<proteinExistence type="predicted"/>
<evidence type="ECO:0000313" key="2">
    <source>
        <dbReference type="Proteomes" id="UP000005267"/>
    </source>
</evidence>
<dbReference type="InterPro" id="IPR023614">
    <property type="entry name" value="Porin_dom_sf"/>
</dbReference>
<dbReference type="AlphaFoldDB" id="I3U946"/>
<dbReference type="Gene3D" id="2.40.160.10">
    <property type="entry name" value="Porin"/>
    <property type="match status" value="1"/>
</dbReference>
<reference evidence="1 2" key="1">
    <citation type="journal article" date="2011" name="J. Bacteriol.">
        <title>Whole-genome shotgun sequencing of the sulfur-oxidizing chemoautotroph Tetrathiobacter kashmirensis.</title>
        <authorList>
            <person name="Ghosh W."/>
            <person name="George A."/>
            <person name="Agarwal A."/>
            <person name="Raj P."/>
            <person name="Alam M."/>
            <person name="Pyne P."/>
            <person name="Das Gupta S.K."/>
        </authorList>
    </citation>
    <scope>NUCLEOTIDE SEQUENCE [LARGE SCALE GENOMIC DNA]</scope>
    <source>
        <strain evidence="1 2">WT001</strain>
    </source>
</reference>
<dbReference type="SUPFAM" id="SSF56935">
    <property type="entry name" value="Porins"/>
    <property type="match status" value="1"/>
</dbReference>
<protein>
    <submittedName>
        <fullName evidence="1">Outer membrane porin protein</fullName>
    </submittedName>
</protein>
<sequence length="56" mass="6280">MKGKLNIFSLGYEQKLSKRTTIYAIASYGTGKLKFDNTENVKLKSTLVGVGLNHRF</sequence>